<evidence type="ECO:0000313" key="3">
    <source>
        <dbReference type="RefSeq" id="WP_028311251.1"/>
    </source>
</evidence>
<dbReference type="SUPFAM" id="SSF69349">
    <property type="entry name" value="Phage fibre proteins"/>
    <property type="match status" value="1"/>
</dbReference>
<dbReference type="Pfam" id="PF04717">
    <property type="entry name" value="Phage_base_V"/>
    <property type="match status" value="1"/>
</dbReference>
<reference evidence="3" key="2">
    <citation type="submission" date="2025-08" db="UniProtKB">
        <authorList>
            <consortium name="RefSeq"/>
        </authorList>
    </citation>
    <scope>IDENTIFICATION</scope>
</reference>
<dbReference type="RefSeq" id="WP_028311251.1">
    <property type="nucleotide sequence ID" value="NZ_AXWS01000008.1"/>
</dbReference>
<dbReference type="SUPFAM" id="SSF69279">
    <property type="entry name" value="Phage tail proteins"/>
    <property type="match status" value="1"/>
</dbReference>
<evidence type="ECO:0000313" key="2">
    <source>
        <dbReference type="Proteomes" id="UP000675920"/>
    </source>
</evidence>
<reference evidence="3" key="1">
    <citation type="journal article" date="1998" name="J. Bacteriol.">
        <title>Rhs elements comprise three subfamilies which diverged prior to acquisition by Escherichia coli.</title>
        <authorList>
            <person name="Wang Y.D."/>
            <person name="Zhao S."/>
            <person name="Hill C.W."/>
        </authorList>
    </citation>
    <scope>NUCLEOTIDE SEQUENCE</scope>
</reference>
<dbReference type="InterPro" id="IPR006533">
    <property type="entry name" value="T6SS_Vgr_RhsGE"/>
</dbReference>
<dbReference type="InterPro" id="IPR006531">
    <property type="entry name" value="Gp5/Vgr_OB"/>
</dbReference>
<dbReference type="Proteomes" id="UP000675920">
    <property type="component" value="Unplaced"/>
</dbReference>
<dbReference type="Gene3D" id="2.40.50.230">
    <property type="entry name" value="Gp5 N-terminal domain"/>
    <property type="match status" value="1"/>
</dbReference>
<accession>A0A8B6X3G5</accession>
<keyword evidence="2" id="KW-1185">Reference proteome</keyword>
<dbReference type="NCBIfam" id="TIGR01646">
    <property type="entry name" value="vgr_GE"/>
    <property type="match status" value="1"/>
</dbReference>
<protein>
    <submittedName>
        <fullName evidence="3">Type VI secretion system tip protein VgrG</fullName>
    </submittedName>
</protein>
<dbReference type="AlphaFoldDB" id="A0A8B6X3G5"/>
<dbReference type="OrthoDB" id="1907165at2"/>
<organism evidence="2 3">
    <name type="scientific">Derxia gummosa DSM 723</name>
    <dbReference type="NCBI Taxonomy" id="1121388"/>
    <lineage>
        <taxon>Bacteria</taxon>
        <taxon>Pseudomonadati</taxon>
        <taxon>Pseudomonadota</taxon>
        <taxon>Betaproteobacteria</taxon>
        <taxon>Burkholderiales</taxon>
        <taxon>Alcaligenaceae</taxon>
        <taxon>Derxia</taxon>
    </lineage>
</organism>
<dbReference type="SUPFAM" id="SSF69255">
    <property type="entry name" value="gp5 N-terminal domain-like"/>
    <property type="match status" value="1"/>
</dbReference>
<proteinExistence type="predicted"/>
<name>A0A8B6X3G5_9BURK</name>
<evidence type="ECO:0000259" key="1">
    <source>
        <dbReference type="Pfam" id="PF04717"/>
    </source>
</evidence>
<feature type="domain" description="Gp5/Type VI secretion system Vgr protein OB-fold" evidence="1">
    <location>
        <begin position="374"/>
        <end position="449"/>
    </location>
</feature>
<sequence>MADSPNAGANGVVRVTVKSEGAPVPATAQLMALEITHAINRVPLARLVYLDGDMPNDAFPLSDADSFAPGKAISISLGYGDEETEVFAGIVVRQGITIGDEGPRLIVECRHPVVALTVGRKNASYIDQKDSDVIQQLLGASGASATVSATEVQYGELVQYYCTDWDFAVARAEASGMVVVCTPGKVTVEAPATDGSAVLALDYGNDLREFRADMEARDQFGSVTATAWDPSTLAVASAEAAPEALNAQGDVTSQKLSEVVNLTAFALQSGTALASDALTAWAKGRQLRAGLARIRGRMRFVGSALALPGTLLDVAGVGKHFSGSVYATAVTHRLSGGDWDTEVEFGLDPAHITDRPDVTAPPAAGWLPGVEGLQPGIVSKLDGDPAGGQRIQVTLPLLGSAAQPVWARWVMPYASNAFGAFFVPEVGDEVLVGFFNNDPSHPVVLGSLYGGKNAPAYDLTADNNTKAIVTRSLTRVEIDDEKKSITLVTPAKNQIVISDDAKSITVQDQTGNKLVLSDSGIEMSSPKDIKISATGNLSLSATGKVSIEATQDLSAKGMNATVEAQIGLTAKGAATAELSASGQTTVKGALVMIN</sequence>
<gene>
    <name evidence="3" type="primary">vgrG</name>
</gene>
<dbReference type="InterPro" id="IPR037026">
    <property type="entry name" value="Vgr_OB-fold_dom_sf"/>
</dbReference>